<evidence type="ECO:0000313" key="1">
    <source>
        <dbReference type="EMBL" id="OPX44646.1"/>
    </source>
</evidence>
<reference evidence="1 2" key="1">
    <citation type="submission" date="2016-02" db="EMBL/GenBank/DDBJ databases">
        <title>Genome sequence of Clostridium thermobutyricum DSM 4928.</title>
        <authorList>
            <person name="Poehlein A."/>
            <person name="Daniel R."/>
        </authorList>
    </citation>
    <scope>NUCLEOTIDE SEQUENCE [LARGE SCALE GENOMIC DNA]</scope>
    <source>
        <strain evidence="1 2">DSM 4928</strain>
    </source>
</reference>
<dbReference type="EMBL" id="LTAY01000111">
    <property type="protein sequence ID" value="OPX44646.1"/>
    <property type="molecule type" value="Genomic_DNA"/>
</dbReference>
<dbReference type="SUPFAM" id="SSF56784">
    <property type="entry name" value="HAD-like"/>
    <property type="match status" value="1"/>
</dbReference>
<name>A0A1V4SMC9_9CLOT</name>
<dbReference type="RefSeq" id="WP_080024247.1">
    <property type="nucleotide sequence ID" value="NZ_LTAY01000111.1"/>
</dbReference>
<dbReference type="OrthoDB" id="9131041at2"/>
<dbReference type="Gene3D" id="3.40.50.1000">
    <property type="entry name" value="HAD superfamily/HAD-like"/>
    <property type="match status" value="1"/>
</dbReference>
<accession>A0A1V4SMC9</accession>
<dbReference type="AlphaFoldDB" id="A0A1V4SMC9"/>
<sequence>MSKSNTFDKNKIKAILFNPGRVLNISPTGHWFIAPNFFKYINRNNFNSKEKYQKKLSFPKSIEPESNESLIIYEKENFEQFNYYYKILLENFPQLEIKFEKIDSINVDYVYNHYKFFNDTFKLFPELSKNYHPESNSNNCTSLKNIFKKISFKNCFKILNTSSQKNINNINTFHISSIDEYSLSPNEAIFVDDNIKNCDAAKKLGITSFLLCEDYKSYLYNKIKHREYNIIRSLSDIKSILAK</sequence>
<gene>
    <name evidence="1" type="ORF">CLTHE_31700</name>
</gene>
<proteinExistence type="predicted"/>
<dbReference type="Proteomes" id="UP000191448">
    <property type="component" value="Unassembled WGS sequence"/>
</dbReference>
<comment type="caution">
    <text evidence="1">The sequence shown here is derived from an EMBL/GenBank/DDBJ whole genome shotgun (WGS) entry which is preliminary data.</text>
</comment>
<evidence type="ECO:0000313" key="2">
    <source>
        <dbReference type="Proteomes" id="UP000191448"/>
    </source>
</evidence>
<protein>
    <submittedName>
        <fullName evidence="1">Uncharacterized protein</fullName>
    </submittedName>
</protein>
<organism evidence="1 2">
    <name type="scientific">Clostridium thermobutyricum DSM 4928</name>
    <dbReference type="NCBI Taxonomy" id="1121339"/>
    <lineage>
        <taxon>Bacteria</taxon>
        <taxon>Bacillati</taxon>
        <taxon>Bacillota</taxon>
        <taxon>Clostridia</taxon>
        <taxon>Eubacteriales</taxon>
        <taxon>Clostridiaceae</taxon>
        <taxon>Clostridium</taxon>
    </lineage>
</organism>
<dbReference type="InterPro" id="IPR023214">
    <property type="entry name" value="HAD_sf"/>
</dbReference>
<dbReference type="InterPro" id="IPR036412">
    <property type="entry name" value="HAD-like_sf"/>
</dbReference>